<dbReference type="GO" id="GO:0016491">
    <property type="term" value="F:oxidoreductase activity"/>
    <property type="evidence" value="ECO:0007669"/>
    <property type="project" value="UniProtKB-KW"/>
</dbReference>
<sequence>MILNFKIQIILFHLFKETCQFYWITDCNYTFFSFSFIKIPDSCYGDKICFQKLLQITIAGIIRFVICFVWSIIYIYITELFPTTVRNLALGFSSSAGTIGSTAAPYVKLICLRINLSSMVPLGFIGIAGLVCLIPLKETKGEKLIDQIEELNNQEDDLFAVERDTSDSLIESTKTHFLNIYFKCINYATLDPMKIQSLKQNNYDLDIITYELLHDDWELQTNKNIYEEIQYALRIFDIDQSLFYIEFIMNIDIKTIKKLNDNCEKLRIYHVQKSEFQPEYIGSNGNDMYTFYGFGILREFIEVFQIKYRSIIKSIRYLSLGYSIIKIVYILVYKQAYIINTIQDCLGLFILLLFLSTLHYLQCNTFHEIIFGIVDMKRKVFMMEQLAFLISPRKIKSIDSDKIFPTINIFKGLNLKGWLLLRQVCQEYGKKYEFRQQYTFQGVFVMGMVGIISIALQFFEIFKMDEYINVLIIFDTCLVFIILIIIFYYGAYINSMYDLHDFILNQNKIIVQDICRLKNKYFESDFKSSNFIYSKAIQKINQEIKNLQNIDIQSYLNDLVLQYNQIISELQFLKENNAFKIINIKATFNLLEKCIVGISSIAITFIGKYLSENYIKLDRQHFFFNKIKKVNIKEQKKKKFLLCKYFLLILQKQFIVKNKLNLFIFKSNQKKYIININFLNNKIILQITYMLNIQYILIQQKRFLKKIFQRKKIKKIKIKIKYIYNIYIYIFLFFIYQYKIIQEQKKYVLNQFLSQYKSFFNIQLEYTIQYLQFKLTQQYCE</sequence>
<dbReference type="GO" id="GO:0003887">
    <property type="term" value="F:DNA-directed DNA polymerase activity"/>
    <property type="evidence" value="ECO:0007669"/>
    <property type="project" value="UniProtKB-EC"/>
</dbReference>
<evidence type="ECO:0000313" key="7">
    <source>
        <dbReference type="Proteomes" id="UP000008983"/>
    </source>
</evidence>
<comment type="subcellular location">
    <subcellularLocation>
        <location evidence="1">Membrane</location>
        <topology evidence="1">Multi-pass membrane protein</topology>
    </subcellularLocation>
</comment>
<organism evidence="6 7">
    <name type="scientific">Ichthyophthirius multifiliis</name>
    <name type="common">White spot disease agent</name>
    <name type="synonym">Ich</name>
    <dbReference type="NCBI Taxonomy" id="5932"/>
    <lineage>
        <taxon>Eukaryota</taxon>
        <taxon>Sar</taxon>
        <taxon>Alveolata</taxon>
        <taxon>Ciliophora</taxon>
        <taxon>Intramacronucleata</taxon>
        <taxon>Oligohymenophorea</taxon>
        <taxon>Hymenostomatida</taxon>
        <taxon>Ophryoglenina</taxon>
        <taxon>Ichthyophthirius</taxon>
    </lineage>
</organism>
<dbReference type="EC" id="2.7.7.7" evidence="6"/>
<reference evidence="6 7" key="1">
    <citation type="submission" date="2011-07" db="EMBL/GenBank/DDBJ databases">
        <authorList>
            <person name="Coyne R."/>
            <person name="Brami D."/>
            <person name="Johnson J."/>
            <person name="Hostetler J."/>
            <person name="Hannick L."/>
            <person name="Clark T."/>
            <person name="Cassidy-Hanley D."/>
            <person name="Inman J."/>
        </authorList>
    </citation>
    <scope>NUCLEOTIDE SEQUENCE [LARGE SCALE GENOMIC DNA]</scope>
    <source>
        <strain evidence="6 7">G5</strain>
    </source>
</reference>
<feature type="transmembrane region" description="Helical" evidence="5">
    <location>
        <begin position="471"/>
        <end position="491"/>
    </location>
</feature>
<keyword evidence="6" id="KW-0548">Nucleotidyltransferase</keyword>
<name>G0R5C5_ICHMU</name>
<keyword evidence="6" id="KW-0808">Transferase</keyword>
<keyword evidence="2 5" id="KW-0812">Transmembrane</keyword>
<dbReference type="GO" id="GO:0016020">
    <property type="term" value="C:membrane"/>
    <property type="evidence" value="ECO:0007669"/>
    <property type="project" value="UniProtKB-SubCell"/>
</dbReference>
<gene>
    <name evidence="6" type="ORF">IMG5_197820</name>
</gene>
<evidence type="ECO:0000256" key="3">
    <source>
        <dbReference type="ARBA" id="ARBA00022989"/>
    </source>
</evidence>
<feature type="transmembrane region" description="Helical" evidence="5">
    <location>
        <begin position="438"/>
        <end position="459"/>
    </location>
</feature>
<dbReference type="SUPFAM" id="SSF103473">
    <property type="entry name" value="MFS general substrate transporter"/>
    <property type="match status" value="1"/>
</dbReference>
<dbReference type="RefSeq" id="XP_004024198.1">
    <property type="nucleotide sequence ID" value="XM_004024149.1"/>
</dbReference>
<dbReference type="OrthoDB" id="312646at2759"/>
<keyword evidence="3 5" id="KW-1133">Transmembrane helix</keyword>
<dbReference type="AlphaFoldDB" id="G0R5C5"/>
<dbReference type="EMBL" id="GL984368">
    <property type="protein sequence ID" value="EGR27314.1"/>
    <property type="molecule type" value="Genomic_DNA"/>
</dbReference>
<feature type="transmembrane region" description="Helical" evidence="5">
    <location>
        <begin position="315"/>
        <end position="332"/>
    </location>
</feature>
<feature type="transmembrane region" description="Helical" evidence="5">
    <location>
        <begin position="719"/>
        <end position="738"/>
    </location>
</feature>
<dbReference type="InterPro" id="IPR036259">
    <property type="entry name" value="MFS_trans_sf"/>
</dbReference>
<dbReference type="Proteomes" id="UP000008983">
    <property type="component" value="Unassembled WGS sequence"/>
</dbReference>
<proteinExistence type="predicted"/>
<accession>G0R5C5</accession>
<evidence type="ECO:0000256" key="5">
    <source>
        <dbReference type="SAM" id="Phobius"/>
    </source>
</evidence>
<evidence type="ECO:0000256" key="4">
    <source>
        <dbReference type="ARBA" id="ARBA00023136"/>
    </source>
</evidence>
<dbReference type="GeneID" id="14903386"/>
<feature type="transmembrane region" description="Helical" evidence="5">
    <location>
        <begin position="338"/>
        <end position="361"/>
    </location>
</feature>
<feature type="transmembrane region" description="Helical" evidence="5">
    <location>
        <begin position="116"/>
        <end position="136"/>
    </location>
</feature>
<dbReference type="STRING" id="857967.G0R5C5"/>
<evidence type="ECO:0000256" key="1">
    <source>
        <dbReference type="ARBA" id="ARBA00004141"/>
    </source>
</evidence>
<evidence type="ECO:0000256" key="2">
    <source>
        <dbReference type="ARBA" id="ARBA00022692"/>
    </source>
</evidence>
<evidence type="ECO:0000313" key="6">
    <source>
        <dbReference type="EMBL" id="EGR27314.1"/>
    </source>
</evidence>
<dbReference type="InParanoid" id="G0R5C5"/>
<dbReference type="EC" id="1.6.5.3" evidence="6"/>
<keyword evidence="6" id="KW-0560">Oxidoreductase</keyword>
<feature type="transmembrane region" description="Helical" evidence="5">
    <location>
        <begin position="56"/>
        <end position="77"/>
    </location>
</feature>
<keyword evidence="7" id="KW-1185">Reference proteome</keyword>
<dbReference type="Gene3D" id="1.20.1250.20">
    <property type="entry name" value="MFS general substrate transporter like domains"/>
    <property type="match status" value="1"/>
</dbReference>
<dbReference type="PANTHER" id="PTHR24064">
    <property type="entry name" value="SOLUTE CARRIER FAMILY 22 MEMBER"/>
    <property type="match status" value="1"/>
</dbReference>
<protein>
    <submittedName>
        <fullName evidence="6">Major facilitator superfamily protein, putative</fullName>
        <ecNumber evidence="6">1.6.5.3</ecNumber>
        <ecNumber evidence="6">2.7.7.7</ecNumber>
    </submittedName>
</protein>
<keyword evidence="4 5" id="KW-0472">Membrane</keyword>
<dbReference type="eggNOG" id="KOG0255">
    <property type="taxonomic scope" value="Eukaryota"/>
</dbReference>